<dbReference type="PATRIC" id="fig|1345023.5.peg.638"/>
<name>U1N666_9BACL</name>
<comment type="caution">
    <text evidence="1">The sequence shown here is derived from an EMBL/GenBank/DDBJ whole genome shotgun (WGS) entry which is preliminary data.</text>
</comment>
<protein>
    <submittedName>
        <fullName evidence="1">Uncharacterized protein</fullName>
    </submittedName>
</protein>
<organism evidence="1 2">
    <name type="scientific">Exiguobacterium chiriqhucha RW-2</name>
    <dbReference type="NCBI Taxonomy" id="1345023"/>
    <lineage>
        <taxon>Bacteria</taxon>
        <taxon>Bacillati</taxon>
        <taxon>Bacillota</taxon>
        <taxon>Bacilli</taxon>
        <taxon>Bacillales</taxon>
        <taxon>Bacillales Family XII. Incertae Sedis</taxon>
        <taxon>Exiguobacterium</taxon>
    </lineage>
</organism>
<dbReference type="EMBL" id="ATCL01000012">
    <property type="protein sequence ID" value="ERG68040.1"/>
    <property type="molecule type" value="Genomic_DNA"/>
</dbReference>
<evidence type="ECO:0000313" key="2">
    <source>
        <dbReference type="Proteomes" id="UP000016464"/>
    </source>
</evidence>
<gene>
    <name evidence="1" type="ORF">M467_12185</name>
</gene>
<dbReference type="RefSeq" id="WP_021065800.1">
    <property type="nucleotide sequence ID" value="NZ_ATCL01000012.1"/>
</dbReference>
<dbReference type="Proteomes" id="UP000016464">
    <property type="component" value="Unassembled WGS sequence"/>
</dbReference>
<dbReference type="AlphaFoldDB" id="U1N666"/>
<sequence length="97" mass="11474">MRNELMESERGYLMLSHRLLEITSSAYPYMLETLKQHLNNLDRLDVFERTLYVAELLEVLDSQKDHDGFDQTIRTLKSEAVSDAVLVLLKQYKKWII</sequence>
<reference evidence="1 2" key="1">
    <citation type="journal article" date="2013" name="Genome Announc.">
        <title>Draft Genome Sequence of Exiguobacterium pavilionensis Strain RW-2, with Wide Thermal, Salinity, and pH Tolerance, Isolated from Modern Freshwater Microbialites.</title>
        <authorList>
            <person name="White R.A.III."/>
            <person name="Grassa C.J."/>
            <person name="Suttle C.A."/>
        </authorList>
    </citation>
    <scope>NUCLEOTIDE SEQUENCE [LARGE SCALE GENOMIC DNA]</scope>
    <source>
        <strain evidence="1 2">RW-2</strain>
    </source>
</reference>
<accession>U1N666</accession>
<proteinExistence type="predicted"/>
<evidence type="ECO:0000313" key="1">
    <source>
        <dbReference type="EMBL" id="ERG68040.1"/>
    </source>
</evidence>
<keyword evidence="2" id="KW-1185">Reference proteome</keyword>